<dbReference type="AlphaFoldDB" id="A0A8J2WL94"/>
<proteinExistence type="predicted"/>
<evidence type="ECO:0000313" key="1">
    <source>
        <dbReference type="EMBL" id="CAH0372615.1"/>
    </source>
</evidence>
<name>A0A8J2WL94_9STRA</name>
<keyword evidence="2" id="KW-1185">Reference proteome</keyword>
<reference evidence="1" key="1">
    <citation type="submission" date="2021-11" db="EMBL/GenBank/DDBJ databases">
        <authorList>
            <consortium name="Genoscope - CEA"/>
            <person name="William W."/>
        </authorList>
    </citation>
    <scope>NUCLEOTIDE SEQUENCE</scope>
</reference>
<dbReference type="Proteomes" id="UP000789595">
    <property type="component" value="Unassembled WGS sequence"/>
</dbReference>
<protein>
    <submittedName>
        <fullName evidence="1">Uncharacterized protein</fullName>
    </submittedName>
</protein>
<organism evidence="1 2">
    <name type="scientific">Pelagomonas calceolata</name>
    <dbReference type="NCBI Taxonomy" id="35677"/>
    <lineage>
        <taxon>Eukaryota</taxon>
        <taxon>Sar</taxon>
        <taxon>Stramenopiles</taxon>
        <taxon>Ochrophyta</taxon>
        <taxon>Pelagophyceae</taxon>
        <taxon>Pelagomonadales</taxon>
        <taxon>Pelagomonadaceae</taxon>
        <taxon>Pelagomonas</taxon>
    </lineage>
</organism>
<evidence type="ECO:0000313" key="2">
    <source>
        <dbReference type="Proteomes" id="UP000789595"/>
    </source>
</evidence>
<accession>A0A8J2WL94</accession>
<dbReference type="EMBL" id="CAKKNE010000003">
    <property type="protein sequence ID" value="CAH0372615.1"/>
    <property type="molecule type" value="Genomic_DNA"/>
</dbReference>
<comment type="caution">
    <text evidence="1">The sequence shown here is derived from an EMBL/GenBank/DDBJ whole genome shotgun (WGS) entry which is preliminary data.</text>
</comment>
<gene>
    <name evidence="1" type="ORF">PECAL_3P26240</name>
</gene>
<sequence>MWGRSTTAVRECPRVDVRPSCSSAASCWRRYQVGGGVVGRPRWYFGQPQYRCPGARDYGFAEARLCSRNLRRAVTRHDGGVRRRSK</sequence>